<dbReference type="Gene3D" id="3.40.50.300">
    <property type="entry name" value="P-loop containing nucleotide triphosphate hydrolases"/>
    <property type="match status" value="1"/>
</dbReference>
<dbReference type="PROSITE" id="PS01128">
    <property type="entry name" value="SHIKIMATE_KINASE"/>
    <property type="match status" value="1"/>
</dbReference>
<feature type="binding site" evidence="11">
    <location>
        <position position="43"/>
    </location>
    <ligand>
        <name>substrate</name>
    </ligand>
</feature>
<comment type="subcellular location">
    <subcellularLocation>
        <location evidence="11">Cytoplasm</location>
    </subcellularLocation>
</comment>
<feature type="binding site" evidence="11">
    <location>
        <position position="67"/>
    </location>
    <ligand>
        <name>substrate</name>
    </ligand>
</feature>
<dbReference type="InterPro" id="IPR000623">
    <property type="entry name" value="Shikimate_kinase/TSH1"/>
</dbReference>
<evidence type="ECO:0000256" key="7">
    <source>
        <dbReference type="ARBA" id="ARBA00022777"/>
    </source>
</evidence>
<accession>A0A9X4KJI7</accession>
<feature type="binding site" evidence="11">
    <location>
        <position position="90"/>
    </location>
    <ligand>
        <name>substrate</name>
    </ligand>
</feature>
<comment type="catalytic activity">
    <reaction evidence="10 11">
        <text>shikimate + ATP = 3-phosphoshikimate + ADP + H(+)</text>
        <dbReference type="Rhea" id="RHEA:13121"/>
        <dbReference type="ChEBI" id="CHEBI:15378"/>
        <dbReference type="ChEBI" id="CHEBI:30616"/>
        <dbReference type="ChEBI" id="CHEBI:36208"/>
        <dbReference type="ChEBI" id="CHEBI:145989"/>
        <dbReference type="ChEBI" id="CHEBI:456216"/>
        <dbReference type="EC" id="2.7.1.71"/>
    </reaction>
</comment>
<keyword evidence="7 11" id="KW-0418">Kinase</keyword>
<dbReference type="PANTHER" id="PTHR21087">
    <property type="entry name" value="SHIKIMATE KINASE"/>
    <property type="match status" value="1"/>
</dbReference>
<evidence type="ECO:0000256" key="9">
    <source>
        <dbReference type="ARBA" id="ARBA00023141"/>
    </source>
</evidence>
<comment type="pathway">
    <text evidence="1 11">Metabolic intermediate biosynthesis; chorismate biosynthesis; chorismate from D-erythrose 4-phosphate and phosphoenolpyruvate: step 5/7.</text>
</comment>
<sequence length="180" mass="20690">MQADGFVPYHERNIVLIGFMGAGKTTIGKVLAAKLSREFIDVDELISTERGMPVTEIFRTLGEEAFRRMEKEYIRELCLQKRDAVLSVGGGAFLQEEIRDLCMANAAVFLMDIPWEQWKTRLPLIRDSRPILQNKTDEEIRALYETRQAIYERHHFKVDAGSQTPEAAAQAMADWLNERQ</sequence>
<dbReference type="GO" id="GO:0004765">
    <property type="term" value="F:shikimate kinase activity"/>
    <property type="evidence" value="ECO:0007669"/>
    <property type="project" value="UniProtKB-UniRule"/>
</dbReference>
<dbReference type="AlphaFoldDB" id="A0A9X4KJI7"/>
<reference evidence="12 13" key="1">
    <citation type="submission" date="2022-10" db="EMBL/GenBank/DDBJ databases">
        <title>Comparative genomic analysis of Cohnella hashimotonis sp. nov., isolated from the International Space Station.</title>
        <authorList>
            <person name="Simpson A."/>
            <person name="Venkateswaran K."/>
        </authorList>
    </citation>
    <scope>NUCLEOTIDE SEQUENCE [LARGE SCALE GENOMIC DNA]</scope>
    <source>
        <strain evidence="12 13">DSM 18997</strain>
    </source>
</reference>
<proteinExistence type="inferred from homology"/>
<dbReference type="EMBL" id="JAPDHZ010000003">
    <property type="protein sequence ID" value="MDG0791372.1"/>
    <property type="molecule type" value="Genomic_DNA"/>
</dbReference>
<dbReference type="GO" id="GO:0009073">
    <property type="term" value="P:aromatic amino acid family biosynthetic process"/>
    <property type="evidence" value="ECO:0007669"/>
    <property type="project" value="UniProtKB-KW"/>
</dbReference>
<keyword evidence="11" id="KW-0963">Cytoplasm</keyword>
<dbReference type="GO" id="GO:0005524">
    <property type="term" value="F:ATP binding"/>
    <property type="evidence" value="ECO:0007669"/>
    <property type="project" value="UniProtKB-UniRule"/>
</dbReference>
<keyword evidence="8 11" id="KW-0067">ATP-binding</keyword>
<dbReference type="SUPFAM" id="SSF52540">
    <property type="entry name" value="P-loop containing nucleoside triphosphate hydrolases"/>
    <property type="match status" value="1"/>
</dbReference>
<dbReference type="HAMAP" id="MF_00109">
    <property type="entry name" value="Shikimate_kinase"/>
    <property type="match status" value="1"/>
</dbReference>
<comment type="subunit">
    <text evidence="11">Monomer.</text>
</comment>
<evidence type="ECO:0000313" key="13">
    <source>
        <dbReference type="Proteomes" id="UP001153387"/>
    </source>
</evidence>
<keyword evidence="5 11" id="KW-0808">Transferase</keyword>
<organism evidence="12 13">
    <name type="scientific">Cohnella ginsengisoli</name>
    <dbReference type="NCBI Taxonomy" id="425004"/>
    <lineage>
        <taxon>Bacteria</taxon>
        <taxon>Bacillati</taxon>
        <taxon>Bacillota</taxon>
        <taxon>Bacilli</taxon>
        <taxon>Bacillales</taxon>
        <taxon>Paenibacillaceae</taxon>
        <taxon>Cohnella</taxon>
    </lineage>
</organism>
<evidence type="ECO:0000256" key="8">
    <source>
        <dbReference type="ARBA" id="ARBA00022840"/>
    </source>
</evidence>
<comment type="function">
    <text evidence="11">Catalyzes the specific phosphorylation of the 3-hydroxyl group of shikimic acid using ATP as a cosubstrate.</text>
</comment>
<protein>
    <recommendedName>
        <fullName evidence="3 11">Shikimate kinase</fullName>
        <shortName evidence="11">SK</shortName>
        <ecNumber evidence="3 11">2.7.1.71</ecNumber>
    </recommendedName>
</protein>
<dbReference type="CDD" id="cd00464">
    <property type="entry name" value="SK"/>
    <property type="match status" value="1"/>
</dbReference>
<dbReference type="RefSeq" id="WP_277565260.1">
    <property type="nucleotide sequence ID" value="NZ_JAPDHZ010000003.1"/>
</dbReference>
<keyword evidence="11" id="KW-0479">Metal-binding</keyword>
<dbReference type="Proteomes" id="UP001153387">
    <property type="component" value="Unassembled WGS sequence"/>
</dbReference>
<dbReference type="InterPro" id="IPR023000">
    <property type="entry name" value="Shikimate_kinase_CS"/>
</dbReference>
<evidence type="ECO:0000313" key="12">
    <source>
        <dbReference type="EMBL" id="MDG0791372.1"/>
    </source>
</evidence>
<feature type="binding site" evidence="11">
    <location>
        <begin position="21"/>
        <end position="26"/>
    </location>
    <ligand>
        <name>ATP</name>
        <dbReference type="ChEBI" id="CHEBI:30616"/>
    </ligand>
</feature>
<comment type="cofactor">
    <cofactor evidence="11">
        <name>Mg(2+)</name>
        <dbReference type="ChEBI" id="CHEBI:18420"/>
    </cofactor>
    <text evidence="11">Binds 1 Mg(2+) ion per subunit.</text>
</comment>
<name>A0A9X4KJI7_9BACL</name>
<feature type="binding site" evidence="11">
    <location>
        <position position="25"/>
    </location>
    <ligand>
        <name>Mg(2+)</name>
        <dbReference type="ChEBI" id="CHEBI:18420"/>
    </ligand>
</feature>
<evidence type="ECO:0000256" key="2">
    <source>
        <dbReference type="ARBA" id="ARBA00006997"/>
    </source>
</evidence>
<feature type="binding site" evidence="11">
    <location>
        <position position="147"/>
    </location>
    <ligand>
        <name>substrate</name>
    </ligand>
</feature>
<feature type="binding site" evidence="11">
    <location>
        <position position="163"/>
    </location>
    <ligand>
        <name>ATP</name>
        <dbReference type="ChEBI" id="CHEBI:30616"/>
    </ligand>
</feature>
<dbReference type="GO" id="GO:0000287">
    <property type="term" value="F:magnesium ion binding"/>
    <property type="evidence" value="ECO:0007669"/>
    <property type="project" value="UniProtKB-UniRule"/>
</dbReference>
<dbReference type="GO" id="GO:0005829">
    <property type="term" value="C:cytosol"/>
    <property type="evidence" value="ECO:0007669"/>
    <property type="project" value="TreeGrafter"/>
</dbReference>
<evidence type="ECO:0000256" key="4">
    <source>
        <dbReference type="ARBA" id="ARBA00022605"/>
    </source>
</evidence>
<gene>
    <name evidence="11" type="primary">aroK</name>
    <name evidence="12" type="ORF">OMP38_11210</name>
</gene>
<dbReference type="PRINTS" id="PR01100">
    <property type="entry name" value="SHIKIMTKNASE"/>
</dbReference>
<dbReference type="PANTHER" id="PTHR21087:SF16">
    <property type="entry name" value="SHIKIMATE KINASE 1, CHLOROPLASTIC"/>
    <property type="match status" value="1"/>
</dbReference>
<keyword evidence="13" id="KW-1185">Reference proteome</keyword>
<evidence type="ECO:0000256" key="11">
    <source>
        <dbReference type="HAMAP-Rule" id="MF_00109"/>
    </source>
</evidence>
<dbReference type="EC" id="2.7.1.71" evidence="3 11"/>
<evidence type="ECO:0000256" key="5">
    <source>
        <dbReference type="ARBA" id="ARBA00022679"/>
    </source>
</evidence>
<dbReference type="GO" id="GO:0008652">
    <property type="term" value="P:amino acid biosynthetic process"/>
    <property type="evidence" value="ECO:0007669"/>
    <property type="project" value="UniProtKB-KW"/>
</dbReference>
<keyword evidence="6 11" id="KW-0547">Nucleotide-binding</keyword>
<feature type="binding site" evidence="11">
    <location>
        <position position="129"/>
    </location>
    <ligand>
        <name>ATP</name>
        <dbReference type="ChEBI" id="CHEBI:30616"/>
    </ligand>
</feature>
<evidence type="ECO:0000256" key="3">
    <source>
        <dbReference type="ARBA" id="ARBA00012154"/>
    </source>
</evidence>
<dbReference type="InterPro" id="IPR027417">
    <property type="entry name" value="P-loop_NTPase"/>
</dbReference>
<evidence type="ECO:0000256" key="6">
    <source>
        <dbReference type="ARBA" id="ARBA00022741"/>
    </source>
</evidence>
<keyword evidence="4 11" id="KW-0028">Amino-acid biosynthesis</keyword>
<comment type="caution">
    <text evidence="12">The sequence shown here is derived from an EMBL/GenBank/DDBJ whole genome shotgun (WGS) entry which is preliminary data.</text>
</comment>
<comment type="similarity">
    <text evidence="2 11">Belongs to the shikimate kinase family.</text>
</comment>
<dbReference type="InterPro" id="IPR031322">
    <property type="entry name" value="Shikimate/glucono_kinase"/>
</dbReference>
<dbReference type="Pfam" id="PF01202">
    <property type="entry name" value="SKI"/>
    <property type="match status" value="1"/>
</dbReference>
<evidence type="ECO:0000256" key="10">
    <source>
        <dbReference type="ARBA" id="ARBA00048567"/>
    </source>
</evidence>
<evidence type="ECO:0000256" key="1">
    <source>
        <dbReference type="ARBA" id="ARBA00004842"/>
    </source>
</evidence>
<keyword evidence="11" id="KW-0460">Magnesium</keyword>
<keyword evidence="9 11" id="KW-0057">Aromatic amino acid biosynthesis</keyword>
<dbReference type="GO" id="GO:0009423">
    <property type="term" value="P:chorismate biosynthetic process"/>
    <property type="evidence" value="ECO:0007669"/>
    <property type="project" value="UniProtKB-UniRule"/>
</dbReference>